<organism evidence="3 4">
    <name type="scientific">Cryptococcus neoformans Tu259-1</name>
    <dbReference type="NCBI Taxonomy" id="1230072"/>
    <lineage>
        <taxon>Eukaryota</taxon>
        <taxon>Fungi</taxon>
        <taxon>Dikarya</taxon>
        <taxon>Basidiomycota</taxon>
        <taxon>Agaricomycotina</taxon>
        <taxon>Tremellomycetes</taxon>
        <taxon>Tremellales</taxon>
        <taxon>Cryptococcaceae</taxon>
        <taxon>Cryptococcus</taxon>
        <taxon>Cryptococcus neoformans species complex</taxon>
    </lineage>
</organism>
<comment type="caution">
    <text evidence="3">The sequence shown here is derived from an EMBL/GenBank/DDBJ whole genome shotgun (WGS) entry which is preliminary data.</text>
</comment>
<dbReference type="GO" id="GO:0003725">
    <property type="term" value="F:double-stranded RNA binding"/>
    <property type="evidence" value="ECO:0007669"/>
    <property type="project" value="TreeGrafter"/>
</dbReference>
<dbReference type="Pfam" id="PF02137">
    <property type="entry name" value="A_deamin"/>
    <property type="match status" value="1"/>
</dbReference>
<feature type="region of interest" description="Disordered" evidence="1">
    <location>
        <begin position="161"/>
        <end position="185"/>
    </location>
</feature>
<feature type="compositionally biased region" description="Pro residues" evidence="1">
    <location>
        <begin position="171"/>
        <end position="185"/>
    </location>
</feature>
<dbReference type="AlphaFoldDB" id="A0A854QAD5"/>
<dbReference type="PANTHER" id="PTHR10910:SF62">
    <property type="entry name" value="AT07585P-RELATED"/>
    <property type="match status" value="1"/>
</dbReference>
<dbReference type="GO" id="GO:0005730">
    <property type="term" value="C:nucleolus"/>
    <property type="evidence" value="ECO:0007669"/>
    <property type="project" value="TreeGrafter"/>
</dbReference>
<dbReference type="PANTHER" id="PTHR10910">
    <property type="entry name" value="EUKARYOTE SPECIFIC DSRNA BINDING PROTEIN"/>
    <property type="match status" value="1"/>
</dbReference>
<reference evidence="3 4" key="1">
    <citation type="submission" date="2017-06" db="EMBL/GenBank/DDBJ databases">
        <title>Global population genomics of the pathogenic fungus Cryptococcus neoformans var. grubii.</title>
        <authorList>
            <person name="Cuomo C."/>
            <person name="Litvintseva A."/>
            <person name="Chen Y."/>
            <person name="Young S."/>
            <person name="Zeng Q."/>
            <person name="Chapman S."/>
            <person name="Gujja S."/>
            <person name="Saif S."/>
            <person name="Birren B."/>
        </authorList>
    </citation>
    <scope>NUCLEOTIDE SEQUENCE [LARGE SCALE GENOMIC DNA]</scope>
    <source>
        <strain evidence="3 4">Tu259-1</strain>
    </source>
</reference>
<accession>A0A854QAD5</accession>
<name>A0A854QAD5_CRYNE</name>
<feature type="region of interest" description="Disordered" evidence="1">
    <location>
        <begin position="310"/>
        <end position="331"/>
    </location>
</feature>
<dbReference type="GO" id="GO:0006382">
    <property type="term" value="P:adenosine to inosine editing"/>
    <property type="evidence" value="ECO:0007669"/>
    <property type="project" value="TreeGrafter"/>
</dbReference>
<gene>
    <name evidence="3" type="ORF">C361_04749</name>
</gene>
<feature type="domain" description="A to I editase" evidence="2">
    <location>
        <begin position="63"/>
        <end position="425"/>
    </location>
</feature>
<dbReference type="GO" id="GO:0005737">
    <property type="term" value="C:cytoplasm"/>
    <property type="evidence" value="ECO:0007669"/>
    <property type="project" value="TreeGrafter"/>
</dbReference>
<evidence type="ECO:0000259" key="2">
    <source>
        <dbReference type="PROSITE" id="PS50141"/>
    </source>
</evidence>
<dbReference type="GO" id="GO:0003726">
    <property type="term" value="F:double-stranded RNA adenosine deaminase activity"/>
    <property type="evidence" value="ECO:0007669"/>
    <property type="project" value="TreeGrafter"/>
</dbReference>
<dbReference type="Proteomes" id="UP000199727">
    <property type="component" value="Unassembled WGS sequence"/>
</dbReference>
<evidence type="ECO:0000313" key="3">
    <source>
        <dbReference type="EMBL" id="OXG17755.1"/>
    </source>
</evidence>
<dbReference type="SMART" id="SM00552">
    <property type="entry name" value="ADEAMc"/>
    <property type="match status" value="1"/>
</dbReference>
<dbReference type="OrthoDB" id="10268011at2759"/>
<dbReference type="GO" id="GO:0008251">
    <property type="term" value="F:tRNA-specific adenosine deaminase activity"/>
    <property type="evidence" value="ECO:0007669"/>
    <property type="project" value="TreeGrafter"/>
</dbReference>
<dbReference type="InterPro" id="IPR002466">
    <property type="entry name" value="A_deamin"/>
</dbReference>
<dbReference type="EMBL" id="AMKT01000059">
    <property type="protein sequence ID" value="OXG17755.1"/>
    <property type="molecule type" value="Genomic_DNA"/>
</dbReference>
<sequence>MTPLSDRIAQSSISLYETLPKHGKPNVRDNGVPEWTILSVISLVVRQPPTFDSDHSDVIVPVSLGTGVKVLPHHRLPPLGDAVHDCHGEIIARRGFIRWLIFQAALLDQKENGRIGEGSHALYVERGENGKLKLKDGVDVWLYVSALPCGDASTLYTAMHQPPEEASQWTEPPPIPHDSPAPSPTPLFVSSHPLRGRNTYATMSTLRTKPGRPDSPPTTSMSCSDKIATWVCVGLQGGLLADLYEKVKLEGLVIGGVEQPPGWVDAKDVWEDKIEAEAARALYWRLETIRSMLPKEYPLHKPQLHFTSTPFSHSKPSISSTYPTSPEPQPSPLSLSFLPWLFVPDSKPGRPPKQSEREIISNGTRLGFLWKAPGTTLVRSKGRSRLCKIEILLAYEGLLDTRQLKDKKTYWDYKHRPLSAYQTAKGLLRGIPKKAPGTGVWQQLGHVWSTFAPEGTIEDKQAPPFKGWLSACTKLVAGSFYYRIIDNYEDVIMLTINTTVWVLN</sequence>
<dbReference type="PROSITE" id="PS50141">
    <property type="entry name" value="A_DEAMIN_EDITASE"/>
    <property type="match status" value="1"/>
</dbReference>
<proteinExistence type="predicted"/>
<dbReference type="GO" id="GO:0006396">
    <property type="term" value="P:RNA processing"/>
    <property type="evidence" value="ECO:0007669"/>
    <property type="project" value="InterPro"/>
</dbReference>
<evidence type="ECO:0000313" key="4">
    <source>
        <dbReference type="Proteomes" id="UP000199727"/>
    </source>
</evidence>
<protein>
    <submittedName>
        <fullName evidence="3">tRNA-specific adenosine deaminase 1</fullName>
    </submittedName>
</protein>
<evidence type="ECO:0000256" key="1">
    <source>
        <dbReference type="SAM" id="MobiDB-lite"/>
    </source>
</evidence>